<dbReference type="Pfam" id="PF18014">
    <property type="entry name" value="Acetyltransf_18"/>
    <property type="match status" value="1"/>
</dbReference>
<dbReference type="KEGG" id="mcos:GM418_27105"/>
<name>A0A6I6K0S7_9BACT</name>
<dbReference type="RefSeq" id="WP_158870834.1">
    <property type="nucleotide sequence ID" value="NZ_CP046401.1"/>
</dbReference>
<dbReference type="AlphaFoldDB" id="A0A6I6K0S7"/>
<proteinExistence type="predicted"/>
<keyword evidence="3" id="KW-1185">Reference proteome</keyword>
<dbReference type="SUPFAM" id="SSF55729">
    <property type="entry name" value="Acyl-CoA N-acyltransferases (Nat)"/>
    <property type="match status" value="1"/>
</dbReference>
<sequence>MVSLKRLTTEDIGAALKLSAAEKWNQTEKDWSFLISSPENICLAAVENGKVIGSATAITYNNEVAWIGMVLVDKDFRGRGISLMLIYKLLEKLKHCRSIKLDATPAGQPVYEKVGFSEEYKILRMIHPTGEFENISTGKNEVTQVSEIDLKDVVDYDHHVFGANRKKLIEFLYNQNRGNSWMIKTGEKIDGFALAREGARFYQLGPVSAISPEIGKVLIRKSLEKLKDKPVVIDVLEEKKELVLWLDKLGFIVQRSFTRMFHHKNANPGSGDKQYLICGPEFG</sequence>
<dbReference type="InterPro" id="IPR041496">
    <property type="entry name" value="YitH/HolE_GNAT"/>
</dbReference>
<dbReference type="GO" id="GO:0016747">
    <property type="term" value="F:acyltransferase activity, transferring groups other than amino-acyl groups"/>
    <property type="evidence" value="ECO:0007669"/>
    <property type="project" value="InterPro"/>
</dbReference>
<evidence type="ECO:0000313" key="2">
    <source>
        <dbReference type="EMBL" id="QGY47199.1"/>
    </source>
</evidence>
<protein>
    <submittedName>
        <fullName evidence="2">GNAT family N-acetyltransferase</fullName>
    </submittedName>
</protein>
<dbReference type="Gene3D" id="3.40.630.30">
    <property type="match status" value="1"/>
</dbReference>
<dbReference type="PANTHER" id="PTHR47237">
    <property type="entry name" value="SLL0310 PROTEIN"/>
    <property type="match status" value="1"/>
</dbReference>
<feature type="domain" description="N-acetyltransferase" evidence="1">
    <location>
        <begin position="2"/>
        <end position="139"/>
    </location>
</feature>
<dbReference type="InterPro" id="IPR052729">
    <property type="entry name" value="Acyl/Acetyltrans_Enzymes"/>
</dbReference>
<dbReference type="InterPro" id="IPR000182">
    <property type="entry name" value="GNAT_dom"/>
</dbReference>
<dbReference type="CDD" id="cd04301">
    <property type="entry name" value="NAT_SF"/>
    <property type="match status" value="1"/>
</dbReference>
<keyword evidence="2" id="KW-0808">Transferase</keyword>
<reference evidence="2 3" key="1">
    <citation type="submission" date="2019-11" db="EMBL/GenBank/DDBJ databases">
        <authorList>
            <person name="Zheng R.K."/>
            <person name="Sun C.M."/>
        </authorList>
    </citation>
    <scope>NUCLEOTIDE SEQUENCE [LARGE SCALE GENOMIC DNA]</scope>
    <source>
        <strain evidence="2 3">WC007</strain>
    </source>
</reference>
<dbReference type="PANTHER" id="PTHR47237:SF2">
    <property type="entry name" value="BLL4206 PROTEIN"/>
    <property type="match status" value="1"/>
</dbReference>
<accession>A0A6I6K0S7</accession>
<dbReference type="InterPro" id="IPR016181">
    <property type="entry name" value="Acyl_CoA_acyltransferase"/>
</dbReference>
<dbReference type="EMBL" id="CP046401">
    <property type="protein sequence ID" value="QGY47199.1"/>
    <property type="molecule type" value="Genomic_DNA"/>
</dbReference>
<evidence type="ECO:0000313" key="3">
    <source>
        <dbReference type="Proteomes" id="UP000428260"/>
    </source>
</evidence>
<gene>
    <name evidence="2" type="ORF">GM418_27105</name>
</gene>
<evidence type="ECO:0000259" key="1">
    <source>
        <dbReference type="PROSITE" id="PS51186"/>
    </source>
</evidence>
<dbReference type="Proteomes" id="UP000428260">
    <property type="component" value="Chromosome"/>
</dbReference>
<dbReference type="Gene3D" id="3.40.630.90">
    <property type="match status" value="1"/>
</dbReference>
<dbReference type="Pfam" id="PF00583">
    <property type="entry name" value="Acetyltransf_1"/>
    <property type="match status" value="1"/>
</dbReference>
<organism evidence="2 3">
    <name type="scientific">Maribellus comscasis</name>
    <dbReference type="NCBI Taxonomy" id="2681766"/>
    <lineage>
        <taxon>Bacteria</taxon>
        <taxon>Pseudomonadati</taxon>
        <taxon>Bacteroidota</taxon>
        <taxon>Bacteroidia</taxon>
        <taxon>Marinilabiliales</taxon>
        <taxon>Prolixibacteraceae</taxon>
        <taxon>Maribellus</taxon>
    </lineage>
</organism>
<dbReference type="PROSITE" id="PS51186">
    <property type="entry name" value="GNAT"/>
    <property type="match status" value="1"/>
</dbReference>